<evidence type="ECO:0000256" key="1">
    <source>
        <dbReference type="ARBA" id="ARBA00004651"/>
    </source>
</evidence>
<keyword evidence="5 8" id="KW-0472">Membrane</keyword>
<sequence length="454" mass="46819">MNRTRHVPEDRRPGPDAPGRERPGPAHAVPEYGRSDAAPEYGRHDATLGHERPGPARTAPDLVPGRLGWADLLRVGGSGLRTRPGRVLLSALGIAIGIATMVAVVGISSSSKAQLLDELDRLGTDLLTVTAGRTVLGGSAELPEEAVAMAARIGPVTGAAATGDTGEHVWRTDMVPREQTGGLGVRAASPGLLTTLQTRVERGVWLNRATGAQRAVVLGSVAAQRLGVREVGDQVWIGGRWWTVTGVLAASPLAPEIDRSVLVGSEAAGRYLDFDGHPTTLYIRSSDAAVGEVRQVLPRTVNPEHPEEVEVSRPSDGLVAKAAAAGAFTDLLLGVGAMALLVGGVGVANTMVISVLERRGEIGLRRSLGATRGQVRGQFLTESLLLSGMGGAAGVALGALVTVGYAAVRDLPAVVPLWAMAGGLAAPLLVGTVAGIYPAMRAARMSPTLALTTP</sequence>
<evidence type="ECO:0000256" key="5">
    <source>
        <dbReference type="ARBA" id="ARBA00023136"/>
    </source>
</evidence>
<evidence type="ECO:0000313" key="11">
    <source>
        <dbReference type="EMBL" id="MDP9866382.1"/>
    </source>
</evidence>
<keyword evidence="12" id="KW-1185">Reference proteome</keyword>
<keyword evidence="4 8" id="KW-1133">Transmembrane helix</keyword>
<dbReference type="RefSeq" id="WP_306866996.1">
    <property type="nucleotide sequence ID" value="NZ_JAUSRB010000002.1"/>
</dbReference>
<dbReference type="Pfam" id="PF02687">
    <property type="entry name" value="FtsX"/>
    <property type="match status" value="1"/>
</dbReference>
<evidence type="ECO:0000256" key="4">
    <source>
        <dbReference type="ARBA" id="ARBA00022989"/>
    </source>
</evidence>
<feature type="domain" description="MacB-like periplasmic core" evidence="10">
    <location>
        <begin position="88"/>
        <end position="289"/>
    </location>
</feature>
<comment type="similarity">
    <text evidence="6">Belongs to the ABC-4 integral membrane protein family.</text>
</comment>
<evidence type="ECO:0000313" key="12">
    <source>
        <dbReference type="Proteomes" id="UP001230426"/>
    </source>
</evidence>
<protein>
    <submittedName>
        <fullName evidence="11">ABC transport system permease protein</fullName>
    </submittedName>
</protein>
<feature type="region of interest" description="Disordered" evidence="7">
    <location>
        <begin position="1"/>
        <end position="63"/>
    </location>
</feature>
<reference evidence="11 12" key="1">
    <citation type="submission" date="2023-07" db="EMBL/GenBank/DDBJ databases">
        <title>Sequencing the genomes of 1000 actinobacteria strains.</title>
        <authorList>
            <person name="Klenk H.-P."/>
        </authorList>
    </citation>
    <scope>NUCLEOTIDE SEQUENCE [LARGE SCALE GENOMIC DNA]</scope>
    <source>
        <strain evidence="11 12">DSM 44109</strain>
    </source>
</reference>
<evidence type="ECO:0000256" key="2">
    <source>
        <dbReference type="ARBA" id="ARBA00022475"/>
    </source>
</evidence>
<name>A0ABT9RAU2_9ACTN</name>
<evidence type="ECO:0000259" key="10">
    <source>
        <dbReference type="Pfam" id="PF12704"/>
    </source>
</evidence>
<evidence type="ECO:0000256" key="3">
    <source>
        <dbReference type="ARBA" id="ARBA00022692"/>
    </source>
</evidence>
<keyword evidence="2" id="KW-1003">Cell membrane</keyword>
<feature type="compositionally biased region" description="Basic and acidic residues" evidence="7">
    <location>
        <begin position="41"/>
        <end position="54"/>
    </location>
</feature>
<evidence type="ECO:0000256" key="8">
    <source>
        <dbReference type="SAM" id="Phobius"/>
    </source>
</evidence>
<proteinExistence type="inferred from homology"/>
<feature type="transmembrane region" description="Helical" evidence="8">
    <location>
        <begin position="87"/>
        <end position="107"/>
    </location>
</feature>
<dbReference type="PANTHER" id="PTHR30572">
    <property type="entry name" value="MEMBRANE COMPONENT OF TRANSPORTER-RELATED"/>
    <property type="match status" value="1"/>
</dbReference>
<feature type="transmembrane region" description="Helical" evidence="8">
    <location>
        <begin position="414"/>
        <end position="437"/>
    </location>
</feature>
<feature type="compositionally biased region" description="Basic and acidic residues" evidence="7">
    <location>
        <begin position="1"/>
        <end position="24"/>
    </location>
</feature>
<feature type="transmembrane region" description="Helical" evidence="8">
    <location>
        <begin position="331"/>
        <end position="356"/>
    </location>
</feature>
<dbReference type="EMBL" id="JAUSRB010000002">
    <property type="protein sequence ID" value="MDP9866382.1"/>
    <property type="molecule type" value="Genomic_DNA"/>
</dbReference>
<dbReference type="Pfam" id="PF12704">
    <property type="entry name" value="MacB_PCD"/>
    <property type="match status" value="1"/>
</dbReference>
<organism evidence="11 12">
    <name type="scientific">Streptosporangium brasiliense</name>
    <dbReference type="NCBI Taxonomy" id="47480"/>
    <lineage>
        <taxon>Bacteria</taxon>
        <taxon>Bacillati</taxon>
        <taxon>Actinomycetota</taxon>
        <taxon>Actinomycetes</taxon>
        <taxon>Streptosporangiales</taxon>
        <taxon>Streptosporangiaceae</taxon>
        <taxon>Streptosporangium</taxon>
    </lineage>
</organism>
<keyword evidence="3 8" id="KW-0812">Transmembrane</keyword>
<comment type="subcellular location">
    <subcellularLocation>
        <location evidence="1">Cell membrane</location>
        <topology evidence="1">Multi-pass membrane protein</topology>
    </subcellularLocation>
</comment>
<gene>
    <name evidence="11" type="ORF">J2S55_005648</name>
</gene>
<feature type="transmembrane region" description="Helical" evidence="8">
    <location>
        <begin position="384"/>
        <end position="408"/>
    </location>
</feature>
<dbReference type="InterPro" id="IPR025857">
    <property type="entry name" value="MacB_PCD"/>
</dbReference>
<feature type="domain" description="ABC3 transporter permease C-terminal" evidence="9">
    <location>
        <begin position="335"/>
        <end position="447"/>
    </location>
</feature>
<dbReference type="Proteomes" id="UP001230426">
    <property type="component" value="Unassembled WGS sequence"/>
</dbReference>
<dbReference type="InterPro" id="IPR003838">
    <property type="entry name" value="ABC3_permease_C"/>
</dbReference>
<accession>A0ABT9RAU2</accession>
<evidence type="ECO:0000256" key="6">
    <source>
        <dbReference type="ARBA" id="ARBA00038076"/>
    </source>
</evidence>
<evidence type="ECO:0000259" key="9">
    <source>
        <dbReference type="Pfam" id="PF02687"/>
    </source>
</evidence>
<comment type="caution">
    <text evidence="11">The sequence shown here is derived from an EMBL/GenBank/DDBJ whole genome shotgun (WGS) entry which is preliminary data.</text>
</comment>
<dbReference type="PANTHER" id="PTHR30572:SF4">
    <property type="entry name" value="ABC TRANSPORTER PERMEASE YTRF"/>
    <property type="match status" value="1"/>
</dbReference>
<dbReference type="InterPro" id="IPR050250">
    <property type="entry name" value="Macrolide_Exporter_MacB"/>
</dbReference>
<evidence type="ECO:0000256" key="7">
    <source>
        <dbReference type="SAM" id="MobiDB-lite"/>
    </source>
</evidence>